<dbReference type="SUPFAM" id="SSF51120">
    <property type="entry name" value="beta-Roll"/>
    <property type="match status" value="3"/>
</dbReference>
<comment type="subcellular location">
    <subcellularLocation>
        <location evidence="1">Secreted</location>
    </subcellularLocation>
</comment>
<dbReference type="InterPro" id="IPR018511">
    <property type="entry name" value="Hemolysin-typ_Ca-bd_CS"/>
</dbReference>
<dbReference type="InterPro" id="IPR050557">
    <property type="entry name" value="RTX_toxin/Mannuronan_C5-epim"/>
</dbReference>
<evidence type="ECO:0000313" key="3">
    <source>
        <dbReference type="EMBL" id="MEN2986966.1"/>
    </source>
</evidence>
<evidence type="ECO:0000256" key="2">
    <source>
        <dbReference type="ARBA" id="ARBA00022525"/>
    </source>
</evidence>
<gene>
    <name evidence="3" type="ORF">WG926_01525</name>
</gene>
<dbReference type="InterPro" id="IPR011049">
    <property type="entry name" value="Serralysin-like_metalloprot_C"/>
</dbReference>
<dbReference type="Gene3D" id="2.150.10.10">
    <property type="entry name" value="Serralysin-like metalloprotease, C-terminal"/>
    <property type="match status" value="5"/>
</dbReference>
<reference evidence="3 4" key="1">
    <citation type="submission" date="2024-03" db="EMBL/GenBank/DDBJ databases">
        <title>High-quality draft genome sequencing of Tistrella sp. BH-R2-4.</title>
        <authorList>
            <person name="Dong C."/>
        </authorList>
    </citation>
    <scope>NUCLEOTIDE SEQUENCE [LARGE SCALE GENOMIC DNA]</scope>
    <source>
        <strain evidence="3 4">BH-R2-4</strain>
    </source>
</reference>
<dbReference type="SUPFAM" id="SSF69304">
    <property type="entry name" value="Tricorn protease N-terminal domain"/>
    <property type="match status" value="1"/>
</dbReference>
<evidence type="ECO:0000313" key="4">
    <source>
        <dbReference type="Proteomes" id="UP001413721"/>
    </source>
</evidence>
<sequence>MASTLISEDGRFVIHNDGTTLTSHNLDSDTISIHDNAAFDGMEFVSVSKFGDVFFANDSILYKYDISDETISSIVDLSVTSPTLLSAQDLSVSSDGNFISIPLDLRSVEGYSGDVYIGYRDILILDIETGTTSHVPTNPYLTERTGFTDIKFIDGSDRLSIISHTLHSYDHQDSVTHYVGFIDTIGKKRYEGLLYIEIQENVDNAAFSTDSSIFVTSGQFGNKIQLYAVNLDDDNRAHYRFIIADSGPQSLEKIIDTSPDGQRLLVRHHYEPDGASSPEIRFAIIDVENGAIYRFSPDQDAVLAQDGTSMELGSGAKEVVVLPANATDAVIFEATDAVLATTGVTLTGSDDADFMVGGEGDDVLLAGQRNDVLRGGKGADVLDGGDGVDTADYAAAPSSIAVNLATGQGLRGEALGDTLTSIEVVVGSADGDWFGAGAGAHHINGGTGTDLVSFAEAPTAVIVDLATGIGSSGWADGDTFTSIESVSGSNDASTGDVLRGNGAANRLYGNDGNDELNGQAGNDQLFGGNGDDLLLGGQGVDILNGGDGNDTASFAAASASVAVDLATGRGERGEALDDILVSIENVIGTNFNDWLGANADANQFDGRAGSDLVSYAYTTGRVVLDLGAGTGTGGWAAGDVFVSIENISGSNDTTNGDSIRGSTAANRLYGNDGDDTLFGLGENDQLFGGNGADHLRGGDGNDVVTGGAGSDLLYGGRGADRFVYLSIVDSPRGMVAQGDNLEDTIADFTLGQDLIDFSAIQPSSGPHLTYLGGGAFDGTAGAVRVISTATGATILLDIDGDKGSDLRLNIDFTAPGALSASDFLL</sequence>
<dbReference type="PROSITE" id="PS00330">
    <property type="entry name" value="HEMOLYSIN_CALCIUM"/>
    <property type="match status" value="5"/>
</dbReference>
<dbReference type="PANTHER" id="PTHR38340">
    <property type="entry name" value="S-LAYER PROTEIN"/>
    <property type="match status" value="1"/>
</dbReference>
<name>A0ABU9YDV4_9PROT</name>
<dbReference type="InterPro" id="IPR001343">
    <property type="entry name" value="Hemolysn_Ca-bd"/>
</dbReference>
<organism evidence="3 4">
    <name type="scientific">Tistrella arctica</name>
    <dbReference type="NCBI Taxonomy" id="3133430"/>
    <lineage>
        <taxon>Bacteria</taxon>
        <taxon>Pseudomonadati</taxon>
        <taxon>Pseudomonadota</taxon>
        <taxon>Alphaproteobacteria</taxon>
        <taxon>Geminicoccales</taxon>
        <taxon>Geminicoccaceae</taxon>
        <taxon>Tistrella</taxon>
    </lineage>
</organism>
<dbReference type="RefSeq" id="WP_345931053.1">
    <property type="nucleotide sequence ID" value="NZ_JBBKTV010000001.1"/>
</dbReference>
<keyword evidence="4" id="KW-1185">Reference proteome</keyword>
<dbReference type="EMBL" id="JBBKTW010000001">
    <property type="protein sequence ID" value="MEN2986966.1"/>
    <property type="molecule type" value="Genomic_DNA"/>
</dbReference>
<dbReference type="Pfam" id="PF00353">
    <property type="entry name" value="HemolysinCabind"/>
    <property type="match status" value="5"/>
</dbReference>
<evidence type="ECO:0000256" key="1">
    <source>
        <dbReference type="ARBA" id="ARBA00004613"/>
    </source>
</evidence>
<dbReference type="Proteomes" id="UP001413721">
    <property type="component" value="Unassembled WGS sequence"/>
</dbReference>
<keyword evidence="2" id="KW-0964">Secreted</keyword>
<proteinExistence type="predicted"/>
<accession>A0ABU9YDV4</accession>
<dbReference type="PANTHER" id="PTHR38340:SF1">
    <property type="entry name" value="S-LAYER PROTEIN"/>
    <property type="match status" value="1"/>
</dbReference>
<comment type="caution">
    <text evidence="3">The sequence shown here is derived from an EMBL/GenBank/DDBJ whole genome shotgun (WGS) entry which is preliminary data.</text>
</comment>
<dbReference type="PRINTS" id="PR00313">
    <property type="entry name" value="CABNDNGRPT"/>
</dbReference>
<protein>
    <submittedName>
        <fullName evidence="3">Calcium-binding protein</fullName>
    </submittedName>
</protein>